<dbReference type="GO" id="GO:0016788">
    <property type="term" value="F:hydrolase activity, acting on ester bonds"/>
    <property type="evidence" value="ECO:0007669"/>
    <property type="project" value="UniProtKB-ARBA"/>
</dbReference>
<protein>
    <recommendedName>
        <fullName evidence="1">SGNH hydrolase-type esterase domain-containing protein</fullName>
    </recommendedName>
</protein>
<organism evidence="2 3">
    <name type="scientific">Caulobacter vibrioides OR37</name>
    <dbReference type="NCBI Taxonomy" id="1292034"/>
    <lineage>
        <taxon>Bacteria</taxon>
        <taxon>Pseudomonadati</taxon>
        <taxon>Pseudomonadota</taxon>
        <taxon>Alphaproteobacteria</taxon>
        <taxon>Caulobacterales</taxon>
        <taxon>Caulobacteraceae</taxon>
        <taxon>Caulobacter</taxon>
    </lineage>
</organism>
<comment type="caution">
    <text evidence="2">The sequence shown here is derived from an EMBL/GenBank/DDBJ whole genome shotgun (WGS) entry which is preliminary data.</text>
</comment>
<feature type="domain" description="SGNH hydrolase-type esterase" evidence="1">
    <location>
        <begin position="172"/>
        <end position="272"/>
    </location>
</feature>
<dbReference type="AlphaFoldDB" id="R0E8C5"/>
<evidence type="ECO:0000259" key="1">
    <source>
        <dbReference type="Pfam" id="PF14606"/>
    </source>
</evidence>
<evidence type="ECO:0000313" key="3">
    <source>
        <dbReference type="Proteomes" id="UP000013063"/>
    </source>
</evidence>
<dbReference type="Gene3D" id="2.60.120.260">
    <property type="entry name" value="Galactose-binding domain-like"/>
    <property type="match status" value="1"/>
</dbReference>
<dbReference type="SUPFAM" id="SSF52266">
    <property type="entry name" value="SGNH hydrolase"/>
    <property type="match status" value="1"/>
</dbReference>
<dbReference type="InterPro" id="IPR036514">
    <property type="entry name" value="SGNH_hydro_sf"/>
</dbReference>
<name>R0E8C5_CAUVI</name>
<accession>R0E8C5</accession>
<dbReference type="Proteomes" id="UP000013063">
    <property type="component" value="Unassembled WGS sequence"/>
</dbReference>
<proteinExistence type="predicted"/>
<gene>
    <name evidence="2" type="ORF">OR37_02315</name>
</gene>
<dbReference type="Pfam" id="PF14606">
    <property type="entry name" value="Lipase_GDSL_3"/>
    <property type="match status" value="1"/>
</dbReference>
<evidence type="ECO:0000313" key="2">
    <source>
        <dbReference type="EMBL" id="ENZ81718.1"/>
    </source>
</evidence>
<dbReference type="Gene3D" id="3.40.50.1110">
    <property type="entry name" value="SGNH hydrolase"/>
    <property type="match status" value="1"/>
</dbReference>
<dbReference type="InterPro" id="IPR013830">
    <property type="entry name" value="SGNH_hydro"/>
</dbReference>
<reference evidence="2 3" key="1">
    <citation type="journal article" date="2013" name="Genome Announc.">
        <title>Draft Genome Sequence for Caulobacter sp. Strain OR37, a Bacterium Tolerant to Heavy Metals.</title>
        <authorList>
            <person name="Utturkar S.M."/>
            <person name="Bollmann A."/>
            <person name="Brzoska R.M."/>
            <person name="Klingeman D.M."/>
            <person name="Epstein S.E."/>
            <person name="Palumbo A.V."/>
            <person name="Brown S.D."/>
        </authorList>
    </citation>
    <scope>NUCLEOTIDE SEQUENCE [LARGE SCALE GENOMIC DNA]</scope>
    <source>
        <strain evidence="2 3">OR37</strain>
    </source>
</reference>
<dbReference type="PATRIC" id="fig|1292034.3.peg.2300"/>
<dbReference type="RefSeq" id="WP_004619857.1">
    <property type="nucleotide sequence ID" value="NZ_APMP01000013.1"/>
</dbReference>
<dbReference type="eggNOG" id="COG2755">
    <property type="taxonomic scope" value="Bacteria"/>
</dbReference>
<sequence length="377" mass="40441">MRNLDPTDDLVRGVVSRARTSEGLRLSRLPAAAEGRDPDPQLVLTASMAAGMRLRVDSDTRALELDVEAAGLRYVGGERRTVAFDLFVDDRLFERRVVSEGPTLLVDFGSSPPGVIQEAGPTTRLRFEGLPPGPKRLELWLPQNAAITLKALRIDAEATASPPSPGRRSWLHYGSSISHGKEADGPSDCWPAIVARALDLDLTSLGYSGNCLLEGFVAQALARSDADILTLEIGVNVVSSDAMRERAFIPAVHTFLDIIRDARPDVPILVISPLYAGVLENHPGPARRGARGIEAVSRPAGLAEGALTGASTRHVLEGLVERRRAGGDRRLHYRDGRALLGEADAGLLVDGLHPSDIGQKLIGRRATPIVDRLLSGD</sequence>
<dbReference type="STRING" id="1292034.OR37_02315"/>
<dbReference type="EMBL" id="APMP01000013">
    <property type="protein sequence ID" value="ENZ81718.1"/>
    <property type="molecule type" value="Genomic_DNA"/>
</dbReference>
<keyword evidence="3" id="KW-1185">Reference proteome</keyword>